<proteinExistence type="predicted"/>
<evidence type="ECO:0000313" key="1">
    <source>
        <dbReference type="EMBL" id="SHL39215.1"/>
    </source>
</evidence>
<name>A0A1M7A9F4_9BACT</name>
<dbReference type="Proteomes" id="UP000183994">
    <property type="component" value="Unassembled WGS sequence"/>
</dbReference>
<dbReference type="RefSeq" id="WP_073479085.1">
    <property type="nucleotide sequence ID" value="NZ_FQZU01000065.1"/>
</dbReference>
<accession>A0A1M7A9F4</accession>
<reference evidence="2" key="1">
    <citation type="submission" date="2016-11" db="EMBL/GenBank/DDBJ databases">
        <authorList>
            <person name="Varghese N."/>
            <person name="Submissions S."/>
        </authorList>
    </citation>
    <scope>NUCLEOTIDE SEQUENCE [LARGE SCALE GENOMIC DNA]</scope>
    <source>
        <strain evidence="2">DSM 16219</strain>
    </source>
</reference>
<keyword evidence="2" id="KW-1185">Reference proteome</keyword>
<sequence>MPYDAELDKVLKSWESEETGLVISINQYAESEPKLQIGPRMFTRKDGTKRQGKAGRLTVEDVLWLYDMIDEIKDELLELAPPE</sequence>
<protein>
    <submittedName>
        <fullName evidence="1">Uncharacterized protein</fullName>
    </submittedName>
</protein>
<dbReference type="EMBL" id="FQZU01000065">
    <property type="protein sequence ID" value="SHL39215.1"/>
    <property type="molecule type" value="Genomic_DNA"/>
</dbReference>
<gene>
    <name evidence="1" type="ORF">SAMN02745216_05119</name>
</gene>
<evidence type="ECO:0000313" key="2">
    <source>
        <dbReference type="Proteomes" id="UP000183994"/>
    </source>
</evidence>
<organism evidence="1 2">
    <name type="scientific">Desulfatibacillum alkenivorans DSM 16219</name>
    <dbReference type="NCBI Taxonomy" id="1121393"/>
    <lineage>
        <taxon>Bacteria</taxon>
        <taxon>Pseudomonadati</taxon>
        <taxon>Thermodesulfobacteriota</taxon>
        <taxon>Desulfobacteria</taxon>
        <taxon>Desulfobacterales</taxon>
        <taxon>Desulfatibacillaceae</taxon>
        <taxon>Desulfatibacillum</taxon>
    </lineage>
</organism>
<dbReference type="STRING" id="1121393.SAMN02745216_05119"/>
<dbReference type="OrthoDB" id="5420466at2"/>
<dbReference type="AlphaFoldDB" id="A0A1M7A9F4"/>